<gene>
    <name evidence="1" type="ORF">GCM10017581_064380</name>
</gene>
<protein>
    <submittedName>
        <fullName evidence="1">Uncharacterized protein</fullName>
    </submittedName>
</protein>
<organism evidence="1 2">
    <name type="scientific">Dactylosporangium matsuzakiense</name>
    <dbReference type="NCBI Taxonomy" id="53360"/>
    <lineage>
        <taxon>Bacteria</taxon>
        <taxon>Bacillati</taxon>
        <taxon>Actinomycetota</taxon>
        <taxon>Actinomycetes</taxon>
        <taxon>Micromonosporales</taxon>
        <taxon>Micromonosporaceae</taxon>
        <taxon>Dactylosporangium</taxon>
    </lineage>
</organism>
<dbReference type="AlphaFoldDB" id="A0A9W6NPY2"/>
<proteinExistence type="predicted"/>
<dbReference type="Proteomes" id="UP001143480">
    <property type="component" value="Unassembled WGS sequence"/>
</dbReference>
<dbReference type="RefSeq" id="WP_261961863.1">
    <property type="nucleotide sequence ID" value="NZ_BAAAXA010000001.1"/>
</dbReference>
<reference evidence="1" key="2">
    <citation type="submission" date="2023-01" db="EMBL/GenBank/DDBJ databases">
        <authorList>
            <person name="Sun Q."/>
            <person name="Evtushenko L."/>
        </authorList>
    </citation>
    <scope>NUCLEOTIDE SEQUENCE</scope>
    <source>
        <strain evidence="1">VKM Ac-1321</strain>
    </source>
</reference>
<name>A0A9W6NPY2_9ACTN</name>
<dbReference type="EMBL" id="BSFP01000048">
    <property type="protein sequence ID" value="GLL04691.1"/>
    <property type="molecule type" value="Genomic_DNA"/>
</dbReference>
<keyword evidence="2" id="KW-1185">Reference proteome</keyword>
<sequence length="782" mass="83171">MGRSRRPVRLRLTGRRALVRAGQLFDDGHAAQAAALLAKTYLRHQDPHTAVADEDLVDAVGGYVRAVDADPKAVPEPLAWARWAYTAAHQLHANSPDLGVLQVGVDALTHALLGAGLPGEALAVRHEGVEVAAARGDLAGARRRRVLLASELQAVGRCADAADEGLAAVEGLTAAGPHSVREDIESMLVLYMGLEACHRHDAATALATRLGQHPAGLEAVALLAFEPAGDQLLNVLAPALRAHTRLHHAGDVCGRPDCPEARDGAVGARLYAALLAGHDPATVAPDHALIKVASRFLCFPDADEQHTTADTAAWAGYTHRATLALPGSSTDEITAATRLTVAVADRHSDAQAGIDVCRAAVTALTGRAGVAGIVAARLDLAQRLHRAGHCRDALNEAAGALAAYGAVKTGRDVTGVTYYLMVSSMFDGCHRHDDIAALGLHAPFDGAFFNDQHTVVAGWLVAFEESRLARLEHTRAFHPDTACTGERCAHDLAAAADIPHQRAFWHIKALYQEHRLDDAVAAVRQHLTGYDPATSPPLQGLAAVAVCHLTNAVEQAPGEHDETVLPWGRYARRAADLLDPGRGTGWTDLTTMFVRAASRYGAHTEAIDAATDASNHTSEHGDAATALSAQLEHAAALHAAGHCTDAREHATAAWHDMLEHLDPTDPEQRLTGLLAGTNLMHLLGDCHQHTDAVAVHTLAVRTYGAHTAIDIPAGAQDREQRWQRDNRGFIHRSHDHRTAYHAHDPCRTEHEHLDVPVATALQGILAHTDVTPLLIAVTQDAP</sequence>
<evidence type="ECO:0000313" key="1">
    <source>
        <dbReference type="EMBL" id="GLL04691.1"/>
    </source>
</evidence>
<accession>A0A9W6NPY2</accession>
<comment type="caution">
    <text evidence="1">The sequence shown here is derived from an EMBL/GenBank/DDBJ whole genome shotgun (WGS) entry which is preliminary data.</text>
</comment>
<reference evidence="1" key="1">
    <citation type="journal article" date="2014" name="Int. J. Syst. Evol. Microbiol.">
        <title>Complete genome sequence of Corynebacterium casei LMG S-19264T (=DSM 44701T), isolated from a smear-ripened cheese.</title>
        <authorList>
            <consortium name="US DOE Joint Genome Institute (JGI-PGF)"/>
            <person name="Walter F."/>
            <person name="Albersmeier A."/>
            <person name="Kalinowski J."/>
            <person name="Ruckert C."/>
        </authorList>
    </citation>
    <scope>NUCLEOTIDE SEQUENCE</scope>
    <source>
        <strain evidence="1">VKM Ac-1321</strain>
    </source>
</reference>
<evidence type="ECO:0000313" key="2">
    <source>
        <dbReference type="Proteomes" id="UP001143480"/>
    </source>
</evidence>